<name>A0A2J6Q2C1_9HELO</name>
<organism evidence="2 3">
    <name type="scientific">Hyaloscypha hepaticicola</name>
    <dbReference type="NCBI Taxonomy" id="2082293"/>
    <lineage>
        <taxon>Eukaryota</taxon>
        <taxon>Fungi</taxon>
        <taxon>Dikarya</taxon>
        <taxon>Ascomycota</taxon>
        <taxon>Pezizomycotina</taxon>
        <taxon>Leotiomycetes</taxon>
        <taxon>Helotiales</taxon>
        <taxon>Hyaloscyphaceae</taxon>
        <taxon>Hyaloscypha</taxon>
    </lineage>
</organism>
<sequence length="229" mass="23111">MAAPPAVGWALASTSCPAGTTSCSTGLFCCPSNLTCTNSGDAIAEACCEYENDCVGPLELAPVCADPSWSLWTLTTASPDFNYFCCLGGQIGLKNAQCGPLSSPGRAPTSIAIPVTPSSTPTGTPVINTSFSSFTPPTSISTYTPPTSFSIYTPATSFSIYTPPTSISSFTPPTSTSSFTPGSASSSSRSSTGPAQSSASTSGGVSVRDMVRVGLVVQVALLAVVLSHC</sequence>
<reference evidence="2 3" key="1">
    <citation type="submission" date="2016-05" db="EMBL/GenBank/DDBJ databases">
        <title>A degradative enzymes factory behind the ericoid mycorrhizal symbiosis.</title>
        <authorList>
            <consortium name="DOE Joint Genome Institute"/>
            <person name="Martino E."/>
            <person name="Morin E."/>
            <person name="Grelet G."/>
            <person name="Kuo A."/>
            <person name="Kohler A."/>
            <person name="Daghino S."/>
            <person name="Barry K."/>
            <person name="Choi C."/>
            <person name="Cichocki N."/>
            <person name="Clum A."/>
            <person name="Copeland A."/>
            <person name="Hainaut M."/>
            <person name="Haridas S."/>
            <person name="Labutti K."/>
            <person name="Lindquist E."/>
            <person name="Lipzen A."/>
            <person name="Khouja H.-R."/>
            <person name="Murat C."/>
            <person name="Ohm R."/>
            <person name="Olson A."/>
            <person name="Spatafora J."/>
            <person name="Veneault-Fourrey C."/>
            <person name="Henrissat B."/>
            <person name="Grigoriev I."/>
            <person name="Martin F."/>
            <person name="Perotto S."/>
        </authorList>
    </citation>
    <scope>NUCLEOTIDE SEQUENCE [LARGE SCALE GENOMIC DNA]</scope>
    <source>
        <strain evidence="2 3">UAMH 7357</strain>
    </source>
</reference>
<keyword evidence="3" id="KW-1185">Reference proteome</keyword>
<dbReference type="EMBL" id="KZ613485">
    <property type="protein sequence ID" value="PMD20428.1"/>
    <property type="molecule type" value="Genomic_DNA"/>
</dbReference>
<evidence type="ECO:0000313" key="3">
    <source>
        <dbReference type="Proteomes" id="UP000235672"/>
    </source>
</evidence>
<feature type="compositionally biased region" description="Low complexity" evidence="1">
    <location>
        <begin position="171"/>
        <end position="203"/>
    </location>
</feature>
<feature type="region of interest" description="Disordered" evidence="1">
    <location>
        <begin position="171"/>
        <end position="204"/>
    </location>
</feature>
<evidence type="ECO:0000256" key="1">
    <source>
        <dbReference type="SAM" id="MobiDB-lite"/>
    </source>
</evidence>
<evidence type="ECO:0000313" key="2">
    <source>
        <dbReference type="EMBL" id="PMD20428.1"/>
    </source>
</evidence>
<proteinExistence type="predicted"/>
<dbReference type="OrthoDB" id="3557681at2759"/>
<accession>A0A2J6Q2C1</accession>
<dbReference type="Proteomes" id="UP000235672">
    <property type="component" value="Unassembled WGS sequence"/>
</dbReference>
<dbReference type="STRING" id="1745343.A0A2J6Q2C1"/>
<dbReference type="AlphaFoldDB" id="A0A2J6Q2C1"/>
<gene>
    <name evidence="2" type="ORF">NA56DRAFT_749874</name>
</gene>
<protein>
    <submittedName>
        <fullName evidence="2">Uncharacterized protein</fullName>
    </submittedName>
</protein>